<feature type="transmembrane region" description="Helical" evidence="1">
    <location>
        <begin position="29"/>
        <end position="49"/>
    </location>
</feature>
<dbReference type="GeneID" id="34465988"/>
<keyword evidence="1" id="KW-1133">Transmembrane helix</keyword>
<evidence type="ECO:0000256" key="1">
    <source>
        <dbReference type="SAM" id="Phobius"/>
    </source>
</evidence>
<sequence>MLIRYLLGLSVGTRASMDKGYPRSKSSCYVKYLIVFRASWLLFLLLLLCPMSRRMLLRSDGFGNREHLEYTTPPQNFVVIVSSPDA</sequence>
<accession>A0A1L9VXX8</accession>
<evidence type="ECO:0000313" key="3">
    <source>
        <dbReference type="Proteomes" id="UP000184300"/>
    </source>
</evidence>
<gene>
    <name evidence="2" type="ORF">ASPGLDRAFT_743041</name>
</gene>
<organism evidence="2 3">
    <name type="scientific">Aspergillus glaucus CBS 516.65</name>
    <dbReference type="NCBI Taxonomy" id="1160497"/>
    <lineage>
        <taxon>Eukaryota</taxon>
        <taxon>Fungi</taxon>
        <taxon>Dikarya</taxon>
        <taxon>Ascomycota</taxon>
        <taxon>Pezizomycotina</taxon>
        <taxon>Eurotiomycetes</taxon>
        <taxon>Eurotiomycetidae</taxon>
        <taxon>Eurotiales</taxon>
        <taxon>Aspergillaceae</taxon>
        <taxon>Aspergillus</taxon>
        <taxon>Aspergillus subgen. Aspergillus</taxon>
    </lineage>
</organism>
<evidence type="ECO:0000313" key="2">
    <source>
        <dbReference type="EMBL" id="OJJ88778.1"/>
    </source>
</evidence>
<dbReference type="VEuPathDB" id="FungiDB:ASPGLDRAFT_743041"/>
<name>A0A1L9VXX8_ASPGL</name>
<dbReference type="EMBL" id="KV878889">
    <property type="protein sequence ID" value="OJJ88778.1"/>
    <property type="molecule type" value="Genomic_DNA"/>
</dbReference>
<proteinExistence type="predicted"/>
<protein>
    <submittedName>
        <fullName evidence="2">Uncharacterized protein</fullName>
    </submittedName>
</protein>
<dbReference type="AlphaFoldDB" id="A0A1L9VXX8"/>
<keyword evidence="3" id="KW-1185">Reference proteome</keyword>
<keyword evidence="1" id="KW-0472">Membrane</keyword>
<reference evidence="3" key="1">
    <citation type="journal article" date="2017" name="Genome Biol.">
        <title>Comparative genomics reveals high biological diversity and specific adaptations in the industrially and medically important fungal genus Aspergillus.</title>
        <authorList>
            <person name="de Vries R.P."/>
            <person name="Riley R."/>
            <person name="Wiebenga A."/>
            <person name="Aguilar-Osorio G."/>
            <person name="Amillis S."/>
            <person name="Uchima C.A."/>
            <person name="Anderluh G."/>
            <person name="Asadollahi M."/>
            <person name="Askin M."/>
            <person name="Barry K."/>
            <person name="Battaglia E."/>
            <person name="Bayram O."/>
            <person name="Benocci T."/>
            <person name="Braus-Stromeyer S.A."/>
            <person name="Caldana C."/>
            <person name="Canovas D."/>
            <person name="Cerqueira G.C."/>
            <person name="Chen F."/>
            <person name="Chen W."/>
            <person name="Choi C."/>
            <person name="Clum A."/>
            <person name="Dos Santos R.A."/>
            <person name="Damasio A.R."/>
            <person name="Diallinas G."/>
            <person name="Emri T."/>
            <person name="Fekete E."/>
            <person name="Flipphi M."/>
            <person name="Freyberg S."/>
            <person name="Gallo A."/>
            <person name="Gournas C."/>
            <person name="Habgood R."/>
            <person name="Hainaut M."/>
            <person name="Harispe M.L."/>
            <person name="Henrissat B."/>
            <person name="Hilden K.S."/>
            <person name="Hope R."/>
            <person name="Hossain A."/>
            <person name="Karabika E."/>
            <person name="Karaffa L."/>
            <person name="Karanyi Z."/>
            <person name="Krasevec N."/>
            <person name="Kuo A."/>
            <person name="Kusch H."/>
            <person name="LaButti K."/>
            <person name="Lagendijk E.L."/>
            <person name="Lapidus A."/>
            <person name="Levasseur A."/>
            <person name="Lindquist E."/>
            <person name="Lipzen A."/>
            <person name="Logrieco A.F."/>
            <person name="MacCabe A."/>
            <person name="Maekelae M.R."/>
            <person name="Malavazi I."/>
            <person name="Melin P."/>
            <person name="Meyer V."/>
            <person name="Mielnichuk N."/>
            <person name="Miskei M."/>
            <person name="Molnar A.P."/>
            <person name="Mule G."/>
            <person name="Ngan C.Y."/>
            <person name="Orejas M."/>
            <person name="Orosz E."/>
            <person name="Ouedraogo J.P."/>
            <person name="Overkamp K.M."/>
            <person name="Park H.-S."/>
            <person name="Perrone G."/>
            <person name="Piumi F."/>
            <person name="Punt P.J."/>
            <person name="Ram A.F."/>
            <person name="Ramon A."/>
            <person name="Rauscher S."/>
            <person name="Record E."/>
            <person name="Riano-Pachon D.M."/>
            <person name="Robert V."/>
            <person name="Roehrig J."/>
            <person name="Ruller R."/>
            <person name="Salamov A."/>
            <person name="Salih N.S."/>
            <person name="Samson R.A."/>
            <person name="Sandor E."/>
            <person name="Sanguinetti M."/>
            <person name="Schuetze T."/>
            <person name="Sepcic K."/>
            <person name="Shelest E."/>
            <person name="Sherlock G."/>
            <person name="Sophianopoulou V."/>
            <person name="Squina F.M."/>
            <person name="Sun H."/>
            <person name="Susca A."/>
            <person name="Todd R.B."/>
            <person name="Tsang A."/>
            <person name="Unkles S.E."/>
            <person name="van de Wiele N."/>
            <person name="van Rossen-Uffink D."/>
            <person name="Oliveira J.V."/>
            <person name="Vesth T.C."/>
            <person name="Visser J."/>
            <person name="Yu J.-H."/>
            <person name="Zhou M."/>
            <person name="Andersen M.R."/>
            <person name="Archer D.B."/>
            <person name="Baker S.E."/>
            <person name="Benoit I."/>
            <person name="Brakhage A.A."/>
            <person name="Braus G.H."/>
            <person name="Fischer R."/>
            <person name="Frisvad J.C."/>
            <person name="Goldman G.H."/>
            <person name="Houbraken J."/>
            <person name="Oakley B."/>
            <person name="Pocsi I."/>
            <person name="Scazzocchio C."/>
            <person name="Seiboth B."/>
            <person name="vanKuyk P.A."/>
            <person name="Wortman J."/>
            <person name="Dyer P.S."/>
            <person name="Grigoriev I.V."/>
        </authorList>
    </citation>
    <scope>NUCLEOTIDE SEQUENCE [LARGE SCALE GENOMIC DNA]</scope>
    <source>
        <strain evidence="3">CBS 516.65</strain>
    </source>
</reference>
<dbReference type="Proteomes" id="UP000184300">
    <property type="component" value="Unassembled WGS sequence"/>
</dbReference>
<dbReference type="RefSeq" id="XP_022405454.1">
    <property type="nucleotide sequence ID" value="XM_022549728.1"/>
</dbReference>
<keyword evidence="1" id="KW-0812">Transmembrane</keyword>